<comment type="caution">
    <text evidence="1">The sequence shown here is derived from an EMBL/GenBank/DDBJ whole genome shotgun (WGS) entry which is preliminary data.</text>
</comment>
<evidence type="ECO:0000313" key="1">
    <source>
        <dbReference type="EMBL" id="OGY25268.1"/>
    </source>
</evidence>
<organism evidence="1 2">
    <name type="scientific">Candidatus Woykebacteria bacterium RBG_16_43_9</name>
    <dbReference type="NCBI Taxonomy" id="1802596"/>
    <lineage>
        <taxon>Bacteria</taxon>
        <taxon>Candidatus Woykeibacteriota</taxon>
    </lineage>
</organism>
<dbReference type="EMBL" id="MHCS01000048">
    <property type="protein sequence ID" value="OGY25268.1"/>
    <property type="molecule type" value="Genomic_DNA"/>
</dbReference>
<dbReference type="AlphaFoldDB" id="A0A1G1WC48"/>
<dbReference type="InterPro" id="IPR021856">
    <property type="entry name" value="DUF3465"/>
</dbReference>
<evidence type="ECO:0008006" key="3">
    <source>
        <dbReference type="Google" id="ProtNLM"/>
    </source>
</evidence>
<dbReference type="Pfam" id="PF11948">
    <property type="entry name" value="DUF3465"/>
    <property type="match status" value="1"/>
</dbReference>
<sequence length="127" mass="14055">MTVEEAFGKKISDVSLTIKGTVTKILEDDTGDTPHQRFIVTIHSGHTALVAHNLERAYRVPVKVGDGVEVKGTYVWNKYGGILHNTHHDDRSACEKVASGRVVCGPKHEDGWINFVGKKKPDFSKNM</sequence>
<accession>A0A1G1WC48</accession>
<dbReference type="Proteomes" id="UP000176389">
    <property type="component" value="Unassembled WGS sequence"/>
</dbReference>
<proteinExistence type="predicted"/>
<dbReference type="STRING" id="1802596.A2Z11_02780"/>
<reference evidence="1 2" key="1">
    <citation type="journal article" date="2016" name="Nat. Commun.">
        <title>Thousands of microbial genomes shed light on interconnected biogeochemical processes in an aquifer system.</title>
        <authorList>
            <person name="Anantharaman K."/>
            <person name="Brown C.T."/>
            <person name="Hug L.A."/>
            <person name="Sharon I."/>
            <person name="Castelle C.J."/>
            <person name="Probst A.J."/>
            <person name="Thomas B.C."/>
            <person name="Singh A."/>
            <person name="Wilkins M.J."/>
            <person name="Karaoz U."/>
            <person name="Brodie E.L."/>
            <person name="Williams K.H."/>
            <person name="Hubbard S.S."/>
            <person name="Banfield J.F."/>
        </authorList>
    </citation>
    <scope>NUCLEOTIDE SEQUENCE [LARGE SCALE GENOMIC DNA]</scope>
</reference>
<evidence type="ECO:0000313" key="2">
    <source>
        <dbReference type="Proteomes" id="UP000176389"/>
    </source>
</evidence>
<name>A0A1G1WC48_9BACT</name>
<gene>
    <name evidence="1" type="ORF">A2Z11_02780</name>
</gene>
<protein>
    <recommendedName>
        <fullName evidence="3">DUF3465 domain-containing protein</fullName>
    </recommendedName>
</protein>